<accession>A0A2M4DSJ4</accession>
<dbReference type="AlphaFoldDB" id="A0A2M4DSJ4"/>
<protein>
    <submittedName>
        <fullName evidence="2">Putative secreted protein</fullName>
    </submittedName>
</protein>
<dbReference type="EMBL" id="GGFL01015990">
    <property type="protein sequence ID" value="MBW80168.1"/>
    <property type="molecule type" value="Transcribed_RNA"/>
</dbReference>
<feature type="chain" id="PRO_5014597870" evidence="1">
    <location>
        <begin position="22"/>
        <end position="66"/>
    </location>
</feature>
<proteinExistence type="predicted"/>
<evidence type="ECO:0000256" key="1">
    <source>
        <dbReference type="SAM" id="SignalP"/>
    </source>
</evidence>
<evidence type="ECO:0000313" key="2">
    <source>
        <dbReference type="EMBL" id="MBW80168.1"/>
    </source>
</evidence>
<organism evidence="2">
    <name type="scientific">Anopheles darlingi</name>
    <name type="common">Mosquito</name>
    <dbReference type="NCBI Taxonomy" id="43151"/>
    <lineage>
        <taxon>Eukaryota</taxon>
        <taxon>Metazoa</taxon>
        <taxon>Ecdysozoa</taxon>
        <taxon>Arthropoda</taxon>
        <taxon>Hexapoda</taxon>
        <taxon>Insecta</taxon>
        <taxon>Pterygota</taxon>
        <taxon>Neoptera</taxon>
        <taxon>Endopterygota</taxon>
        <taxon>Diptera</taxon>
        <taxon>Nematocera</taxon>
        <taxon>Culicoidea</taxon>
        <taxon>Culicidae</taxon>
        <taxon>Anophelinae</taxon>
        <taxon>Anopheles</taxon>
    </lineage>
</organism>
<name>A0A2M4DSJ4_ANODA</name>
<reference evidence="2" key="1">
    <citation type="submission" date="2018-01" db="EMBL/GenBank/DDBJ databases">
        <title>An insight into the sialome of Amazonian anophelines.</title>
        <authorList>
            <person name="Ribeiro J.M."/>
            <person name="Scarpassa V."/>
            <person name="Calvo E."/>
        </authorList>
    </citation>
    <scope>NUCLEOTIDE SEQUENCE</scope>
</reference>
<sequence length="66" mass="7244">MTTTTTSEWSLFSLFLLVVRARPSIKVASVLFSRATERVLPNIKAPTGRAQDCAFIVITTTRAVVC</sequence>
<feature type="signal peptide" evidence="1">
    <location>
        <begin position="1"/>
        <end position="21"/>
    </location>
</feature>
<keyword evidence="1" id="KW-0732">Signal</keyword>